<organism evidence="5 6">
    <name type="scientific">Steinernema glaseri</name>
    <dbReference type="NCBI Taxonomy" id="37863"/>
    <lineage>
        <taxon>Eukaryota</taxon>
        <taxon>Metazoa</taxon>
        <taxon>Ecdysozoa</taxon>
        <taxon>Nematoda</taxon>
        <taxon>Chromadorea</taxon>
        <taxon>Rhabditida</taxon>
        <taxon>Tylenchina</taxon>
        <taxon>Panagrolaimomorpha</taxon>
        <taxon>Strongyloidoidea</taxon>
        <taxon>Steinernematidae</taxon>
        <taxon>Steinernema</taxon>
    </lineage>
</organism>
<dbReference type="GO" id="GO:0006082">
    <property type="term" value="P:organic acid metabolic process"/>
    <property type="evidence" value="ECO:0007669"/>
    <property type="project" value="TreeGrafter"/>
</dbReference>
<dbReference type="Gene3D" id="1.10.630.10">
    <property type="entry name" value="Cytochrome P450"/>
    <property type="match status" value="1"/>
</dbReference>
<dbReference type="WBParaSite" id="L893_g7435.t1">
    <property type="protein sequence ID" value="L893_g7435.t1"/>
    <property type="gene ID" value="L893_g7435"/>
</dbReference>
<evidence type="ECO:0000313" key="5">
    <source>
        <dbReference type="Proteomes" id="UP000095287"/>
    </source>
</evidence>
<evidence type="ECO:0000256" key="2">
    <source>
        <dbReference type="ARBA" id="ARBA00022723"/>
    </source>
</evidence>
<keyword evidence="4" id="KW-0503">Monooxygenase</keyword>
<dbReference type="GO" id="GO:0020037">
    <property type="term" value="F:heme binding"/>
    <property type="evidence" value="ECO:0007669"/>
    <property type="project" value="InterPro"/>
</dbReference>
<keyword evidence="4" id="KW-0560">Oxidoreductase</keyword>
<evidence type="ECO:0000313" key="6">
    <source>
        <dbReference type="WBParaSite" id="L893_g7435.t1"/>
    </source>
</evidence>
<sequence length="379" mass="44728">MLEWKKLYGNVFTMYIGPYHNVVLANYKTVMEAFIRNSEDYANRPEFFLFNEIRNNKGISFASGPGWLEQRRFSLKTLRDFGFGRNIIQQRIMEEFSYRTEKLDKELDDLLGKALIMDPHIFLDLMISSIINRILVGYRYNEKRWDEFVKLRLGLEKEFDTLNVWDGAYLNKNTYKLPGLHYRYMMVEEQQEVLMEHMRDVIKKRRDGIASGEYQLNYEHGGDDYLDAYFIMLEQKKRNEEFIGWFSDEALAANLADLWMAGTTTTLQSLSWFLVFTTNNMAVQEKLRNECFSITNRNRTVALADRPHMPYTSAVITELLRCGNILNFSFLRETTRETVVEGHVLPKKANVVAQISLMFRDDRDYPNPFEAFILLPFHS</sequence>
<dbReference type="GO" id="GO:0005506">
    <property type="term" value="F:iron ion binding"/>
    <property type="evidence" value="ECO:0007669"/>
    <property type="project" value="InterPro"/>
</dbReference>
<dbReference type="PANTHER" id="PTHR24300:SF375">
    <property type="entry name" value="CYTOCHROME P450 FAMILY"/>
    <property type="match status" value="1"/>
</dbReference>
<dbReference type="GO" id="GO:0006805">
    <property type="term" value="P:xenobiotic metabolic process"/>
    <property type="evidence" value="ECO:0007669"/>
    <property type="project" value="TreeGrafter"/>
</dbReference>
<evidence type="ECO:0000256" key="4">
    <source>
        <dbReference type="ARBA" id="ARBA00023033"/>
    </source>
</evidence>
<reference evidence="6" key="1">
    <citation type="submission" date="2016-11" db="UniProtKB">
        <authorList>
            <consortium name="WormBaseParasite"/>
        </authorList>
    </citation>
    <scope>IDENTIFICATION</scope>
</reference>
<keyword evidence="3" id="KW-0408">Iron</keyword>
<evidence type="ECO:0000256" key="3">
    <source>
        <dbReference type="ARBA" id="ARBA00023004"/>
    </source>
</evidence>
<dbReference type="Pfam" id="PF00067">
    <property type="entry name" value="p450"/>
    <property type="match status" value="1"/>
</dbReference>
<dbReference type="SUPFAM" id="SSF48264">
    <property type="entry name" value="Cytochrome P450"/>
    <property type="match status" value="1"/>
</dbReference>
<accession>A0A1I8AN51</accession>
<protein>
    <submittedName>
        <fullName evidence="6">Unspecific monooxygenase</fullName>
    </submittedName>
</protein>
<name>A0A1I8AN51_9BILA</name>
<dbReference type="AlphaFoldDB" id="A0A1I8AN51"/>
<dbReference type="InterPro" id="IPR050182">
    <property type="entry name" value="Cytochrome_P450_fam2"/>
</dbReference>
<dbReference type="PRINTS" id="PR00463">
    <property type="entry name" value="EP450I"/>
</dbReference>
<comment type="similarity">
    <text evidence="1">Belongs to the cytochrome P450 family.</text>
</comment>
<keyword evidence="2" id="KW-0479">Metal-binding</keyword>
<dbReference type="InterPro" id="IPR001128">
    <property type="entry name" value="Cyt_P450"/>
</dbReference>
<dbReference type="InterPro" id="IPR036396">
    <property type="entry name" value="Cyt_P450_sf"/>
</dbReference>
<evidence type="ECO:0000256" key="1">
    <source>
        <dbReference type="ARBA" id="ARBA00010617"/>
    </source>
</evidence>
<keyword evidence="5" id="KW-1185">Reference proteome</keyword>
<dbReference type="GO" id="GO:0016712">
    <property type="term" value="F:oxidoreductase activity, acting on paired donors, with incorporation or reduction of molecular oxygen, reduced flavin or flavoprotein as one donor, and incorporation of one atom of oxygen"/>
    <property type="evidence" value="ECO:0007669"/>
    <property type="project" value="TreeGrafter"/>
</dbReference>
<dbReference type="Proteomes" id="UP000095287">
    <property type="component" value="Unplaced"/>
</dbReference>
<dbReference type="GO" id="GO:0005737">
    <property type="term" value="C:cytoplasm"/>
    <property type="evidence" value="ECO:0007669"/>
    <property type="project" value="TreeGrafter"/>
</dbReference>
<proteinExistence type="inferred from homology"/>
<dbReference type="PANTHER" id="PTHR24300">
    <property type="entry name" value="CYTOCHROME P450 508A4-RELATED"/>
    <property type="match status" value="1"/>
</dbReference>
<dbReference type="InterPro" id="IPR002401">
    <property type="entry name" value="Cyt_P450_E_grp-I"/>
</dbReference>